<dbReference type="PANTHER" id="PTHR47099">
    <property type="entry name" value="METHYLCOBAMIDE:COM METHYLTRANSFERASE MTBA"/>
    <property type="match status" value="1"/>
</dbReference>
<dbReference type="GO" id="GO:0004853">
    <property type="term" value="F:uroporphyrinogen decarboxylase activity"/>
    <property type="evidence" value="ECO:0007669"/>
    <property type="project" value="InterPro"/>
</dbReference>
<evidence type="ECO:0000259" key="1">
    <source>
        <dbReference type="Pfam" id="PF01208"/>
    </source>
</evidence>
<sequence>MTKRERVITTLNHKEPDRVPKDCSAAAGMTDDTYKRFIDFLGIKDDKSEFNEWRIVARFDERVLDALNVDIVSIFLRAPREYEPRVKPDGSIVNEWGMVRKNIDLYTEIVGHPLANLEVEDIERFPWPDPYAPGRTDGLREEVKRLYSETDYAIKAACPMNSFLEFSLWMRGFEEFFVDLALHEDFVNALLDKELELQKGFYEVLLDAVGDYIQIIETSDDLGTQRGPQISLEMYRKFIKPRQKEINDFIHRRTDAKLFQHTCGSAYQFIPDLIEIGLDILEPIQPLAKDMEPERLKKEFGDRLSFWGGIDIQHVLPYGTPEEVGEHVESRLKVLAPGGGYVVSPAHCIQKDTPPENILALFRAVDELGRYPINP</sequence>
<organism evidence="2 3">
    <name type="scientific">Aerophobetes bacterium</name>
    <dbReference type="NCBI Taxonomy" id="2030807"/>
    <lineage>
        <taxon>Bacteria</taxon>
        <taxon>Candidatus Aerophobota</taxon>
    </lineage>
</organism>
<evidence type="ECO:0000313" key="3">
    <source>
        <dbReference type="Proteomes" id="UP000320781"/>
    </source>
</evidence>
<dbReference type="InterPro" id="IPR000257">
    <property type="entry name" value="Uroporphyrinogen_deCOase"/>
</dbReference>
<dbReference type="InterPro" id="IPR052024">
    <property type="entry name" value="Methanogen_methyltrans"/>
</dbReference>
<dbReference type="EMBL" id="SOKU01000302">
    <property type="protein sequence ID" value="TES84673.1"/>
    <property type="molecule type" value="Genomic_DNA"/>
</dbReference>
<dbReference type="SUPFAM" id="SSF51726">
    <property type="entry name" value="UROD/MetE-like"/>
    <property type="match status" value="1"/>
</dbReference>
<dbReference type="Proteomes" id="UP000320781">
    <property type="component" value="Unassembled WGS sequence"/>
</dbReference>
<accession>A0A523QGR3</accession>
<dbReference type="Gene3D" id="3.20.20.210">
    <property type="match status" value="1"/>
</dbReference>
<comment type="caution">
    <text evidence="2">The sequence shown here is derived from an EMBL/GenBank/DDBJ whole genome shotgun (WGS) entry which is preliminary data.</text>
</comment>
<evidence type="ECO:0000313" key="2">
    <source>
        <dbReference type="EMBL" id="TES84673.1"/>
    </source>
</evidence>
<dbReference type="Pfam" id="PF01208">
    <property type="entry name" value="URO-D"/>
    <property type="match status" value="1"/>
</dbReference>
<dbReference type="InterPro" id="IPR038071">
    <property type="entry name" value="UROD/MetE-like_sf"/>
</dbReference>
<dbReference type="PANTHER" id="PTHR47099:SF1">
    <property type="entry name" value="METHYLCOBAMIDE:COM METHYLTRANSFERASE MTBA"/>
    <property type="match status" value="1"/>
</dbReference>
<protein>
    <recommendedName>
        <fullName evidence="1">Uroporphyrinogen decarboxylase (URO-D) domain-containing protein</fullName>
    </recommendedName>
</protein>
<dbReference type="GO" id="GO:0006779">
    <property type="term" value="P:porphyrin-containing compound biosynthetic process"/>
    <property type="evidence" value="ECO:0007669"/>
    <property type="project" value="InterPro"/>
</dbReference>
<reference evidence="2 3" key="1">
    <citation type="submission" date="2019-03" db="EMBL/GenBank/DDBJ databases">
        <title>Metabolic potential of uncultured bacteria and archaea associated with petroleum seepage in deep-sea sediments.</title>
        <authorList>
            <person name="Dong X."/>
            <person name="Hubert C."/>
        </authorList>
    </citation>
    <scope>NUCLEOTIDE SEQUENCE [LARGE SCALE GENOMIC DNA]</scope>
    <source>
        <strain evidence="2">E44_bin92</strain>
    </source>
</reference>
<proteinExistence type="predicted"/>
<feature type="domain" description="Uroporphyrinogen decarboxylase (URO-D)" evidence="1">
    <location>
        <begin position="118"/>
        <end position="367"/>
    </location>
</feature>
<name>A0A523QGR3_UNCAE</name>
<gene>
    <name evidence="2" type="ORF">E3J95_06200</name>
</gene>
<dbReference type="AlphaFoldDB" id="A0A523QGR3"/>